<comment type="caution">
    <text evidence="2">The sequence shown here is derived from an EMBL/GenBank/DDBJ whole genome shotgun (WGS) entry which is preliminary data.</text>
</comment>
<proteinExistence type="predicted"/>
<dbReference type="EMBL" id="LFMY01000012">
    <property type="protein sequence ID" value="OKL57043.1"/>
    <property type="molecule type" value="Genomic_DNA"/>
</dbReference>
<feature type="signal peptide" evidence="1">
    <location>
        <begin position="1"/>
        <end position="22"/>
    </location>
</feature>
<dbReference type="GO" id="GO:0030414">
    <property type="term" value="F:peptidase inhibitor activity"/>
    <property type="evidence" value="ECO:0007669"/>
    <property type="project" value="TreeGrafter"/>
</dbReference>
<evidence type="ECO:0008006" key="4">
    <source>
        <dbReference type="Google" id="ProtNLM"/>
    </source>
</evidence>
<reference evidence="2 3" key="1">
    <citation type="submission" date="2015-06" db="EMBL/GenBank/DDBJ databases">
        <title>Talaromyces atroroseus IBT 11181 draft genome.</title>
        <authorList>
            <person name="Rasmussen K.B."/>
            <person name="Rasmussen S."/>
            <person name="Petersen B."/>
            <person name="Sicheritz-Ponten T."/>
            <person name="Mortensen U.H."/>
            <person name="Thrane U."/>
        </authorList>
    </citation>
    <scope>NUCLEOTIDE SEQUENCE [LARGE SCALE GENOMIC DNA]</scope>
    <source>
        <strain evidence="2 3">IBT 11181</strain>
    </source>
</reference>
<protein>
    <recommendedName>
        <fullName evidence="4">PEBP-like protein</fullName>
    </recommendedName>
</protein>
<dbReference type="SUPFAM" id="SSF49777">
    <property type="entry name" value="PEBP-like"/>
    <property type="match status" value="1"/>
</dbReference>
<dbReference type="OrthoDB" id="440553at2759"/>
<dbReference type="PANTHER" id="PTHR11362:SF141">
    <property type="entry name" value="PHOSPHATIDYLETHANOLAMINE-BINDING PROTEIN"/>
    <property type="match status" value="1"/>
</dbReference>
<keyword evidence="1" id="KW-0732">Signal</keyword>
<keyword evidence="3" id="KW-1185">Reference proteome</keyword>
<evidence type="ECO:0000256" key="1">
    <source>
        <dbReference type="SAM" id="SignalP"/>
    </source>
</evidence>
<dbReference type="GO" id="GO:0005543">
    <property type="term" value="F:phospholipid binding"/>
    <property type="evidence" value="ECO:0007669"/>
    <property type="project" value="TreeGrafter"/>
</dbReference>
<name>A0A225ADJ5_TALAT</name>
<dbReference type="GeneID" id="31007134"/>
<dbReference type="GO" id="GO:0030162">
    <property type="term" value="P:regulation of proteolysis"/>
    <property type="evidence" value="ECO:0007669"/>
    <property type="project" value="TreeGrafter"/>
</dbReference>
<dbReference type="Pfam" id="PF01161">
    <property type="entry name" value="PBP"/>
    <property type="match status" value="1"/>
</dbReference>
<dbReference type="CDD" id="cd00866">
    <property type="entry name" value="PEBP_euk"/>
    <property type="match status" value="1"/>
</dbReference>
<evidence type="ECO:0000313" key="3">
    <source>
        <dbReference type="Proteomes" id="UP000214365"/>
    </source>
</evidence>
<dbReference type="PANTHER" id="PTHR11362">
    <property type="entry name" value="PHOSPHATIDYLETHANOLAMINE-BINDING PROTEIN"/>
    <property type="match status" value="1"/>
</dbReference>
<dbReference type="InterPro" id="IPR036610">
    <property type="entry name" value="PEBP-like_sf"/>
</dbReference>
<gene>
    <name evidence="2" type="ORF">UA08_07378</name>
</gene>
<organism evidence="2 3">
    <name type="scientific">Talaromyces atroroseus</name>
    <dbReference type="NCBI Taxonomy" id="1441469"/>
    <lineage>
        <taxon>Eukaryota</taxon>
        <taxon>Fungi</taxon>
        <taxon>Dikarya</taxon>
        <taxon>Ascomycota</taxon>
        <taxon>Pezizomycotina</taxon>
        <taxon>Eurotiomycetes</taxon>
        <taxon>Eurotiomycetidae</taxon>
        <taxon>Eurotiales</taxon>
        <taxon>Trichocomaceae</taxon>
        <taxon>Talaromyces</taxon>
        <taxon>Talaromyces sect. Trachyspermi</taxon>
    </lineage>
</organism>
<evidence type="ECO:0000313" key="2">
    <source>
        <dbReference type="EMBL" id="OKL57043.1"/>
    </source>
</evidence>
<dbReference type="InterPro" id="IPR008914">
    <property type="entry name" value="PEBP"/>
</dbReference>
<dbReference type="GO" id="GO:0046578">
    <property type="term" value="P:regulation of Ras protein signal transduction"/>
    <property type="evidence" value="ECO:0007669"/>
    <property type="project" value="TreeGrafter"/>
</dbReference>
<dbReference type="Proteomes" id="UP000214365">
    <property type="component" value="Unassembled WGS sequence"/>
</dbReference>
<accession>A0A225ADJ5</accession>
<dbReference type="AlphaFoldDB" id="A0A225ADJ5"/>
<sequence>MIVLYSLVATCTILSILLTAYCQTPPGYQPSSWQHLNVQFGHNEKIETGTVLTPSQAYYKPHIHAPDVLPIYPLYISFMIDVEVNHNGISTSMLHWYQPDLRISDSDGLLLNLTNNGADYVGPQPPPGPRHVYVLLLFVQPSDFLFPECYSRVFPISIPTRVGFDIGQFMRIAGLDEPVAANYFVAGNPTPASTPIPRIWTTSMSSARCESTDIL</sequence>
<dbReference type="RefSeq" id="XP_020117164.1">
    <property type="nucleotide sequence ID" value="XM_020262661.1"/>
</dbReference>
<dbReference type="Gene3D" id="3.90.280.10">
    <property type="entry name" value="PEBP-like"/>
    <property type="match status" value="1"/>
</dbReference>
<dbReference type="STRING" id="1441469.A0A225ADJ5"/>
<feature type="chain" id="PRO_5012804677" description="PEBP-like protein" evidence="1">
    <location>
        <begin position="23"/>
        <end position="215"/>
    </location>
</feature>
<dbReference type="InterPro" id="IPR035810">
    <property type="entry name" value="PEBP_euk"/>
</dbReference>